<sequence>MSRTSDRFYADAPHSGGWIFANAHQLGPTSSTGSLVLTRVAQGNYTLNRTAGAAETHRVVFNISNLRRLNEPQDLQEQFGGSASVPPGVAGRPPFTGATQLVPPTTWPAKGIRIDDVVVIYEVGVVDLTSAALVLDQVIYANTVAPAVTNIPLAATTLTLVVDADPYVITRAVTTPAFLETDLLDLIAEFEVVMANTGTIAIHGLGFHCSFNYD</sequence>
<dbReference type="AlphaFoldDB" id="A0A0F9DD69"/>
<evidence type="ECO:0000313" key="1">
    <source>
        <dbReference type="EMBL" id="KKL59609.1"/>
    </source>
</evidence>
<name>A0A0F9DD69_9ZZZZ</name>
<gene>
    <name evidence="1" type="ORF">LCGC14_2213610</name>
</gene>
<dbReference type="EMBL" id="LAZR01029427">
    <property type="protein sequence ID" value="KKL59609.1"/>
    <property type="molecule type" value="Genomic_DNA"/>
</dbReference>
<reference evidence="1" key="1">
    <citation type="journal article" date="2015" name="Nature">
        <title>Complex archaea that bridge the gap between prokaryotes and eukaryotes.</title>
        <authorList>
            <person name="Spang A."/>
            <person name="Saw J.H."/>
            <person name="Jorgensen S.L."/>
            <person name="Zaremba-Niedzwiedzka K."/>
            <person name="Martijn J."/>
            <person name="Lind A.E."/>
            <person name="van Eijk R."/>
            <person name="Schleper C."/>
            <person name="Guy L."/>
            <person name="Ettema T.J."/>
        </authorList>
    </citation>
    <scope>NUCLEOTIDE SEQUENCE</scope>
</reference>
<organism evidence="1">
    <name type="scientific">marine sediment metagenome</name>
    <dbReference type="NCBI Taxonomy" id="412755"/>
    <lineage>
        <taxon>unclassified sequences</taxon>
        <taxon>metagenomes</taxon>
        <taxon>ecological metagenomes</taxon>
    </lineage>
</organism>
<proteinExistence type="predicted"/>
<protein>
    <submittedName>
        <fullName evidence="1">Uncharacterized protein</fullName>
    </submittedName>
</protein>
<accession>A0A0F9DD69</accession>
<comment type="caution">
    <text evidence="1">The sequence shown here is derived from an EMBL/GenBank/DDBJ whole genome shotgun (WGS) entry which is preliminary data.</text>
</comment>